<gene>
    <name evidence="1" type="ORF">IX84_04665</name>
</gene>
<name>A0A098S937_9BACT</name>
<reference evidence="1 2" key="1">
    <citation type="journal article" date="2014" name="Int. J. Syst. Evol. Microbiol.">
        <title>Phaeodactylibacter xiamenensis gen. nov., sp. nov., a member of the family Saprospiraceae isolated from the marine alga Phaeodactylum tricornutum.</title>
        <authorList>
            <person name="Chen Z.Jr."/>
            <person name="Lei X."/>
            <person name="Lai Q."/>
            <person name="Li Y."/>
            <person name="Zhang B."/>
            <person name="Zhang J."/>
            <person name="Zhang H."/>
            <person name="Yang L."/>
            <person name="Zheng W."/>
            <person name="Tian Y."/>
            <person name="Yu Z."/>
            <person name="Xu H.Jr."/>
            <person name="Zheng T."/>
        </authorList>
    </citation>
    <scope>NUCLEOTIDE SEQUENCE [LARGE SCALE GENOMIC DNA]</scope>
    <source>
        <strain evidence="1 2">KD52</strain>
    </source>
</reference>
<protein>
    <submittedName>
        <fullName evidence="1">Uncharacterized protein</fullName>
    </submittedName>
</protein>
<dbReference type="AlphaFoldDB" id="A0A098S937"/>
<proteinExistence type="predicted"/>
<comment type="caution">
    <text evidence="1">The sequence shown here is derived from an EMBL/GenBank/DDBJ whole genome shotgun (WGS) entry which is preliminary data.</text>
</comment>
<dbReference type="STRING" id="1524460.IX84_04665"/>
<dbReference type="EMBL" id="JPOS01000012">
    <property type="protein sequence ID" value="KGE89074.1"/>
    <property type="molecule type" value="Genomic_DNA"/>
</dbReference>
<keyword evidence="2" id="KW-1185">Reference proteome</keyword>
<evidence type="ECO:0000313" key="2">
    <source>
        <dbReference type="Proteomes" id="UP000029736"/>
    </source>
</evidence>
<dbReference type="Proteomes" id="UP000029736">
    <property type="component" value="Unassembled WGS sequence"/>
</dbReference>
<organism evidence="1 2">
    <name type="scientific">Phaeodactylibacter xiamenensis</name>
    <dbReference type="NCBI Taxonomy" id="1524460"/>
    <lineage>
        <taxon>Bacteria</taxon>
        <taxon>Pseudomonadati</taxon>
        <taxon>Bacteroidota</taxon>
        <taxon>Saprospiria</taxon>
        <taxon>Saprospirales</taxon>
        <taxon>Haliscomenobacteraceae</taxon>
        <taxon>Phaeodactylibacter</taxon>
    </lineage>
</organism>
<accession>A0A098S937</accession>
<dbReference type="OrthoDB" id="9945710at2"/>
<dbReference type="RefSeq" id="WP_044216882.1">
    <property type="nucleotide sequence ID" value="NZ_JBKAGJ010000001.1"/>
</dbReference>
<sequence length="129" mass="15330">MSRLQLLLIGFLLLAAGFAGGWATHRSMVVDRMHDVARMRKSGGFEDFLYRRIQATPEQQKTLDPIVQRYGVRIDSIHHRFGVDRRAMIDQMHEEIKPLLTEEQVEKLNRFSRRFEMRDGHPKKRRQRD</sequence>
<evidence type="ECO:0000313" key="1">
    <source>
        <dbReference type="EMBL" id="KGE89074.1"/>
    </source>
</evidence>